<dbReference type="PANTHER" id="PTHR13090">
    <property type="entry name" value="ARGININE-HYDROXYLASE NDUFAF5, MITOCHONDRIAL"/>
    <property type="match status" value="1"/>
</dbReference>
<dbReference type="CDD" id="cd02440">
    <property type="entry name" value="AdoMet_MTases"/>
    <property type="match status" value="1"/>
</dbReference>
<evidence type="ECO:0000313" key="5">
    <source>
        <dbReference type="Proteomes" id="UP000633814"/>
    </source>
</evidence>
<proteinExistence type="predicted"/>
<dbReference type="RefSeq" id="WP_226751627.1">
    <property type="nucleotide sequence ID" value="NZ_JAEINI020000008.1"/>
</dbReference>
<keyword evidence="2" id="KW-0808">Transferase</keyword>
<reference evidence="4 5" key="1">
    <citation type="submission" date="2021-10" db="EMBL/GenBank/DDBJ databases">
        <title>Alishewanella koreense sp. nov. isolated from seawater of southwestern coast in South Korea and the proposal for the reclassification of Rheinheimera perlucida and Rheinheimera tuosuensis as Arsukibacterium perlucida and Arsukibacterium tuosuensis.</title>
        <authorList>
            <person name="Kim K.H."/>
            <person name="Ruan W."/>
            <person name="Kim K.R."/>
            <person name="Baek J.H."/>
            <person name="Jeon C.O."/>
        </authorList>
    </citation>
    <scope>NUCLEOTIDE SEQUENCE [LARGE SCALE GENOMIC DNA]</scope>
    <source>
        <strain evidence="4 5">16-MA</strain>
    </source>
</reference>
<dbReference type="InterPro" id="IPR013216">
    <property type="entry name" value="Methyltransf_11"/>
</dbReference>
<dbReference type="EMBL" id="JAEINI020000008">
    <property type="protein sequence ID" value="MCB5227562.1"/>
    <property type="molecule type" value="Genomic_DNA"/>
</dbReference>
<dbReference type="Pfam" id="PF08241">
    <property type="entry name" value="Methyltransf_11"/>
    <property type="match status" value="1"/>
</dbReference>
<evidence type="ECO:0000313" key="4">
    <source>
        <dbReference type="EMBL" id="MCB5227562.1"/>
    </source>
</evidence>
<feature type="domain" description="Methyltransferase type 11" evidence="3">
    <location>
        <begin position="48"/>
        <end position="139"/>
    </location>
</feature>
<organism evidence="4 5">
    <name type="scientific">Alishewanella maricola</name>
    <dbReference type="NCBI Taxonomy" id="2795740"/>
    <lineage>
        <taxon>Bacteria</taxon>
        <taxon>Pseudomonadati</taxon>
        <taxon>Pseudomonadota</taxon>
        <taxon>Gammaproteobacteria</taxon>
        <taxon>Alteromonadales</taxon>
        <taxon>Alteromonadaceae</taxon>
        <taxon>Alishewanella</taxon>
    </lineage>
</organism>
<dbReference type="InterPro" id="IPR029063">
    <property type="entry name" value="SAM-dependent_MTases_sf"/>
</dbReference>
<comment type="caution">
    <text evidence="4">The sequence shown here is derived from an EMBL/GenBank/DDBJ whole genome shotgun (WGS) entry which is preliminary data.</text>
</comment>
<dbReference type="PANTHER" id="PTHR13090:SF1">
    <property type="entry name" value="ARGININE-HYDROXYLASE NDUFAF5, MITOCHONDRIAL"/>
    <property type="match status" value="1"/>
</dbReference>
<evidence type="ECO:0000256" key="1">
    <source>
        <dbReference type="ARBA" id="ARBA00022603"/>
    </source>
</evidence>
<dbReference type="GO" id="GO:0032259">
    <property type="term" value="P:methylation"/>
    <property type="evidence" value="ECO:0007669"/>
    <property type="project" value="UniProtKB-KW"/>
</dbReference>
<protein>
    <submittedName>
        <fullName evidence="4">Methyltransferase domain-containing protein</fullName>
    </submittedName>
</protein>
<accession>A0ABS8C5H0</accession>
<dbReference type="SUPFAM" id="SSF53335">
    <property type="entry name" value="S-adenosyl-L-methionine-dependent methyltransferases"/>
    <property type="match status" value="1"/>
</dbReference>
<dbReference type="Gene3D" id="3.40.50.150">
    <property type="entry name" value="Vaccinia Virus protein VP39"/>
    <property type="match status" value="1"/>
</dbReference>
<dbReference type="GO" id="GO:0008168">
    <property type="term" value="F:methyltransferase activity"/>
    <property type="evidence" value="ECO:0007669"/>
    <property type="project" value="UniProtKB-KW"/>
</dbReference>
<evidence type="ECO:0000259" key="3">
    <source>
        <dbReference type="Pfam" id="PF08241"/>
    </source>
</evidence>
<name>A0ABS8C5H0_9ALTE</name>
<dbReference type="InterPro" id="IPR050602">
    <property type="entry name" value="Malonyl-ACP_OMT"/>
</dbReference>
<dbReference type="Proteomes" id="UP000633814">
    <property type="component" value="Unassembled WGS sequence"/>
</dbReference>
<sequence>MLAQPLQVASCFSKAAGSYVDAARLQRQVAQAALTQLVSFGKPLGHLLDIGCGPGWLHPELLSLAQKVTAVDLSSGMLVQAQAQQLPIHYLQADAAALPLPTASVDQVFSSLMLQWCPAPQQVFAEIARVLRPGGQFVITTLIEGTLTEMAQAFAAVDEQPHIHAFLSLADLQHAISGVALACSIQTTCYQLPYADIFALAKELKALGANHLANRAQRGLTGKGYWQRVSAAYPQSAVGIPLIASYYVVQISGTKPL</sequence>
<keyword evidence="1 4" id="KW-0489">Methyltransferase</keyword>
<gene>
    <name evidence="4" type="ORF">JAO78_012140</name>
</gene>
<keyword evidence="5" id="KW-1185">Reference proteome</keyword>
<evidence type="ECO:0000256" key="2">
    <source>
        <dbReference type="ARBA" id="ARBA00022679"/>
    </source>
</evidence>